<evidence type="ECO:0000256" key="5">
    <source>
        <dbReference type="ARBA" id="ARBA00013113"/>
    </source>
</evidence>
<protein>
    <recommendedName>
        <fullName evidence="6 14">Glycerol-3-phosphate acyltransferase</fullName>
        <shortName evidence="14">GPAT</shortName>
        <ecNumber evidence="5 14">2.3.1.15</ecNumber>
    </recommendedName>
</protein>
<dbReference type="Pfam" id="PF19277">
    <property type="entry name" value="GPAT_C"/>
    <property type="match status" value="1"/>
</dbReference>
<keyword evidence="14" id="KW-0444">Lipid biosynthesis</keyword>
<dbReference type="RefSeq" id="WP_092021064.1">
    <property type="nucleotide sequence ID" value="NZ_FOUE01000002.1"/>
</dbReference>
<keyword evidence="12 14" id="KW-0012">Acyltransferase</keyword>
<comment type="subcellular location">
    <subcellularLocation>
        <location evidence="1 14">Cell membrane</location>
        <topology evidence="1 14">Peripheral membrane protein</topology>
        <orientation evidence="1 14">Cytoplasmic side</orientation>
    </subcellularLocation>
</comment>
<reference evidence="17" key="1">
    <citation type="submission" date="2016-10" db="EMBL/GenBank/DDBJ databases">
        <authorList>
            <person name="Varghese N."/>
            <person name="Submissions S."/>
        </authorList>
    </citation>
    <scope>NUCLEOTIDE SEQUENCE [LARGE SCALE GENOMIC DNA]</scope>
    <source>
        <strain evidence="17">CGMCC 1.7061</strain>
    </source>
</reference>
<feature type="domain" description="Phospholipid/glycerol acyltransferase" evidence="15">
    <location>
        <begin position="306"/>
        <end position="433"/>
    </location>
</feature>
<dbReference type="PANTHER" id="PTHR12563">
    <property type="entry name" value="GLYCEROL-3-PHOSPHATE ACYLTRANSFERASE"/>
    <property type="match status" value="1"/>
</dbReference>
<evidence type="ECO:0000259" key="15">
    <source>
        <dbReference type="SMART" id="SM00563"/>
    </source>
</evidence>
<dbReference type="GO" id="GO:0006631">
    <property type="term" value="P:fatty acid metabolic process"/>
    <property type="evidence" value="ECO:0007669"/>
    <property type="project" value="TreeGrafter"/>
</dbReference>
<keyword evidence="10 14" id="KW-0594">Phospholipid biosynthesis</keyword>
<sequence length="821" mass="93226">MQLFPNFWGLFLTLFRKILFLWVRTDVSGATREELGLDPDKPVCYVLQYSSLSSRLVLEQEVRRAGLPGAEAPLPVDGGPGQSFFFLYRRVGGLFSRRHTPRLTPLVQDITQYGIEHENQDVQIVPVSLFWGRSPDKEKSLVKLLLSDTWSVAGRLQKLLIILVHGRNTYVQFNKPLSLQQVVAEYRTNEERAIRKLARILRTHFRRVRQAVLGPDLSHRRTLVQGLVRTQAVKEAIREAARKDDLPPEKVRAKARKYADEIAASMSIVTIRFLEVVLGWLWNRIYNGIAINNIQVVKDVAQDNAVVYVPCHRSHIDYLLLSYVLYRNGLVPPHIAAGINLNMPVVGPILRRGGAFFMRRSFRDNPLYSTVFNEYMHVMFTRGYSVEYFVEGGRSRTGRTLQPRPGMLAMTVRSFLRDHRKPIVFVPVYIGYEKVMEGRSYLGELRGKKKQKESVFGLAKTVRKLSKSFGRVSVNFGEAIHLSNILDECHPSWRQEAYDSEYRPAWLGTAVEDLASKVATRINGSVAVNPINMTATVLLSTERLAMDERQLVSMMDQFASLLKAMPYSNTMTMPEGSGKDWLAYCENMGLVTRQPQKLGDIIGLEGSNAILMTYYRNNVQHLFAIPALVASLFENNESLKRDKAIFLCSVAYPYIQSELFLQYPADEAESIIDRWIDVLVENGMLRADGDRICRPAEGTDATVRLRSLSRFIIQTLERYHIALAILRKNGSGKISAAELEEQSTMMAERMSILFGLNAPEFFDKSLFRNFIANLQKNGVLSADEHGQLCYTEALEEVAEDARLVLNVEKRQALQQVTMLGA</sequence>
<dbReference type="Proteomes" id="UP000198519">
    <property type="component" value="Unassembled WGS sequence"/>
</dbReference>
<organism evidence="16 17">
    <name type="scientific">Marinobacter zhejiangensis</name>
    <dbReference type="NCBI Taxonomy" id="488535"/>
    <lineage>
        <taxon>Bacteria</taxon>
        <taxon>Pseudomonadati</taxon>
        <taxon>Pseudomonadota</taxon>
        <taxon>Gammaproteobacteria</taxon>
        <taxon>Pseudomonadales</taxon>
        <taxon>Marinobacteraceae</taxon>
        <taxon>Marinobacter</taxon>
    </lineage>
</organism>
<dbReference type="STRING" id="488535.SAMN04487963_1244"/>
<keyword evidence="17" id="KW-1185">Reference proteome</keyword>
<dbReference type="NCBIfam" id="TIGR03703">
    <property type="entry name" value="plsB"/>
    <property type="match status" value="1"/>
</dbReference>
<dbReference type="GO" id="GO:0004366">
    <property type="term" value="F:glycerol-3-phosphate O-acyltransferase activity"/>
    <property type="evidence" value="ECO:0007669"/>
    <property type="project" value="UniProtKB-UniRule"/>
</dbReference>
<feature type="short sequence motif" description="HXXXXD motif" evidence="14">
    <location>
        <begin position="311"/>
        <end position="316"/>
    </location>
</feature>
<keyword evidence="11 14" id="KW-1208">Phospholipid metabolism</keyword>
<evidence type="ECO:0000256" key="3">
    <source>
        <dbReference type="ARBA" id="ARBA00005189"/>
    </source>
</evidence>
<dbReference type="InterPro" id="IPR002123">
    <property type="entry name" value="Plipid/glycerol_acylTrfase"/>
</dbReference>
<evidence type="ECO:0000313" key="16">
    <source>
        <dbReference type="EMBL" id="SFM12398.1"/>
    </source>
</evidence>
<dbReference type="SUPFAM" id="SSF69593">
    <property type="entry name" value="Glycerol-3-phosphate (1)-acyltransferase"/>
    <property type="match status" value="1"/>
</dbReference>
<dbReference type="SMART" id="SM00563">
    <property type="entry name" value="PlsC"/>
    <property type="match status" value="1"/>
</dbReference>
<dbReference type="EC" id="2.3.1.15" evidence="5 14"/>
<comment type="similarity">
    <text evidence="4 14">Belongs to the GPAT/DAPAT family.</text>
</comment>
<evidence type="ECO:0000256" key="2">
    <source>
        <dbReference type="ARBA" id="ARBA00004765"/>
    </source>
</evidence>
<evidence type="ECO:0000256" key="12">
    <source>
        <dbReference type="ARBA" id="ARBA00023315"/>
    </source>
</evidence>
<dbReference type="CDD" id="cd07993">
    <property type="entry name" value="LPLAT_DHAPAT-like"/>
    <property type="match status" value="1"/>
</dbReference>
<keyword evidence="7 14" id="KW-1003">Cell membrane</keyword>
<dbReference type="NCBIfam" id="NF003441">
    <property type="entry name" value="PRK04974.1"/>
    <property type="match status" value="1"/>
</dbReference>
<comment type="domain">
    <text evidence="14">The HXXXXD motif is essential for acyltransferase activity and may constitute the binding site for the phosphate moiety of the glycerol-3-phosphate.</text>
</comment>
<dbReference type="AlphaFoldDB" id="A0A1I4NA80"/>
<dbReference type="PANTHER" id="PTHR12563:SF17">
    <property type="entry name" value="DIHYDROXYACETONE PHOSPHATE ACYLTRANSFERASE"/>
    <property type="match status" value="1"/>
</dbReference>
<dbReference type="InterPro" id="IPR045520">
    <property type="entry name" value="GPAT/DHAPAT_C"/>
</dbReference>
<proteinExistence type="inferred from homology"/>
<evidence type="ECO:0000256" key="1">
    <source>
        <dbReference type="ARBA" id="ARBA00004413"/>
    </source>
</evidence>
<comment type="catalytic activity">
    <reaction evidence="13 14">
        <text>sn-glycerol 3-phosphate + an acyl-CoA = a 1-acyl-sn-glycero-3-phosphate + CoA</text>
        <dbReference type="Rhea" id="RHEA:15325"/>
        <dbReference type="ChEBI" id="CHEBI:57287"/>
        <dbReference type="ChEBI" id="CHEBI:57597"/>
        <dbReference type="ChEBI" id="CHEBI:57970"/>
        <dbReference type="ChEBI" id="CHEBI:58342"/>
        <dbReference type="EC" id="2.3.1.15"/>
    </reaction>
</comment>
<evidence type="ECO:0000256" key="4">
    <source>
        <dbReference type="ARBA" id="ARBA00007937"/>
    </source>
</evidence>
<keyword evidence="14" id="KW-0443">Lipid metabolism</keyword>
<evidence type="ECO:0000256" key="7">
    <source>
        <dbReference type="ARBA" id="ARBA00022475"/>
    </source>
</evidence>
<dbReference type="GO" id="GO:0005886">
    <property type="term" value="C:plasma membrane"/>
    <property type="evidence" value="ECO:0007669"/>
    <property type="project" value="UniProtKB-SubCell"/>
</dbReference>
<evidence type="ECO:0000256" key="8">
    <source>
        <dbReference type="ARBA" id="ARBA00022679"/>
    </source>
</evidence>
<keyword evidence="8 14" id="KW-0808">Transferase</keyword>
<comment type="pathway">
    <text evidence="2 14">Phospholipid metabolism; CDP-diacylglycerol biosynthesis; CDP-diacylglycerol from sn-glycerol 3-phosphate: step 1/3.</text>
</comment>
<evidence type="ECO:0000256" key="9">
    <source>
        <dbReference type="ARBA" id="ARBA00023136"/>
    </source>
</evidence>
<dbReference type="PIRSF" id="PIRSF500064">
    <property type="entry name" value="GPAT"/>
    <property type="match status" value="1"/>
</dbReference>
<dbReference type="PIRSF" id="PIRSF000437">
    <property type="entry name" value="GPAT_DHAPAT"/>
    <property type="match status" value="1"/>
</dbReference>
<dbReference type="InterPro" id="IPR028354">
    <property type="entry name" value="GPAT_PlsB"/>
</dbReference>
<dbReference type="HAMAP" id="MF_00393">
    <property type="entry name" value="Glyc3P_acyltrans"/>
    <property type="match status" value="1"/>
</dbReference>
<evidence type="ECO:0000256" key="6">
    <source>
        <dbReference type="ARBA" id="ARBA00013432"/>
    </source>
</evidence>
<name>A0A1I4NA80_9GAMM</name>
<dbReference type="OrthoDB" id="335193at2"/>
<dbReference type="Pfam" id="PF01553">
    <property type="entry name" value="Acyltransferase"/>
    <property type="match status" value="1"/>
</dbReference>
<comment type="pathway">
    <text evidence="3">Lipid metabolism.</text>
</comment>
<accession>A0A1I4NA80</accession>
<evidence type="ECO:0000256" key="14">
    <source>
        <dbReference type="HAMAP-Rule" id="MF_00393"/>
    </source>
</evidence>
<dbReference type="InterPro" id="IPR041728">
    <property type="entry name" value="GPAT/DHAPAT_LPLAT"/>
</dbReference>
<dbReference type="UniPathway" id="UPA00557">
    <property type="reaction ID" value="UER00612"/>
</dbReference>
<dbReference type="GO" id="GO:0016024">
    <property type="term" value="P:CDP-diacylglycerol biosynthetic process"/>
    <property type="evidence" value="ECO:0007669"/>
    <property type="project" value="UniProtKB-UniRule"/>
</dbReference>
<gene>
    <name evidence="14" type="primary">plsB</name>
    <name evidence="16" type="ORF">SAMN04487963_1244</name>
</gene>
<dbReference type="InterPro" id="IPR022284">
    <property type="entry name" value="GPAT/DHAPAT"/>
</dbReference>
<evidence type="ECO:0000256" key="10">
    <source>
        <dbReference type="ARBA" id="ARBA00023209"/>
    </source>
</evidence>
<keyword evidence="9 14" id="KW-0472">Membrane</keyword>
<evidence type="ECO:0000313" key="17">
    <source>
        <dbReference type="Proteomes" id="UP000198519"/>
    </source>
</evidence>
<dbReference type="EMBL" id="FOUE01000002">
    <property type="protein sequence ID" value="SFM12398.1"/>
    <property type="molecule type" value="Genomic_DNA"/>
</dbReference>
<evidence type="ECO:0000256" key="13">
    <source>
        <dbReference type="ARBA" id="ARBA00048427"/>
    </source>
</evidence>
<evidence type="ECO:0000256" key="11">
    <source>
        <dbReference type="ARBA" id="ARBA00023264"/>
    </source>
</evidence>